<organism evidence="1 2">
    <name type="scientific">Mucilaginibacter mali</name>
    <dbReference type="NCBI Taxonomy" id="2740462"/>
    <lineage>
        <taxon>Bacteria</taxon>
        <taxon>Pseudomonadati</taxon>
        <taxon>Bacteroidota</taxon>
        <taxon>Sphingobacteriia</taxon>
        <taxon>Sphingobacteriales</taxon>
        <taxon>Sphingobacteriaceae</taxon>
        <taxon>Mucilaginibacter</taxon>
    </lineage>
</organism>
<accession>A0A7D4UBF1</accession>
<keyword evidence="2" id="KW-1185">Reference proteome</keyword>
<dbReference type="EMBL" id="CP054139">
    <property type="protein sequence ID" value="QKJ30678.1"/>
    <property type="molecule type" value="Genomic_DNA"/>
</dbReference>
<dbReference type="AlphaFoldDB" id="A0A7D4UBF1"/>
<gene>
    <name evidence="1" type="ORF">HQ865_13245</name>
</gene>
<proteinExistence type="predicted"/>
<dbReference type="Proteomes" id="UP000505355">
    <property type="component" value="Chromosome"/>
</dbReference>
<dbReference type="RefSeq" id="WP_173415351.1">
    <property type="nucleotide sequence ID" value="NZ_CP054139.1"/>
</dbReference>
<protein>
    <submittedName>
        <fullName evidence="1">Uncharacterized protein</fullName>
    </submittedName>
</protein>
<dbReference type="KEGG" id="mmab:HQ865_13245"/>
<name>A0A7D4UBF1_9SPHI</name>
<sequence length="1201" mass="130985">MFSLNNNAVLNDADVIKLSAQGKAFSDVNVTVAAELMKNQQQTSPLDPTGNIEVGQDNKGWPMIFTIGTDKKFYLMKLDSSVAGGYSMINLSDSLGAGMEAIAFAMTQDNKGKISITLAMAKKGGGDTILYAASRLSNNYAETDWANFSSLARKVEGANPAFKVEQMLMSITDDGKAPVSVIAGNLKGYKYYYLLDGTGTAVKYEFPEDVKKHPDSLKDIAIGYAFGQTGIFFIYDIGETQTLACTTLADPGLGSLSYDYSPGNDDIPEPFRYLTYNCITTPTGSKNKPISICSDIFVGSPAGVYCFKNASVNKCQLVTDKIKDVHQLTITQDKDSIVVWASVAGNKLYYVYGKKEANGERYIWNDPVLFKEGVLQIAPMRNSVRKGNELYLVGQDKSIHHYWQDAGTTLWSQQTINVADQNDIIEFNSYTTHLHFEDSKGKALIEEKVKITASEWVYVTINGFIYSLDKGSSAEVSTDIMGNVTIITLTDDIACPIYHLTADWLDKTLNIYPNAKVTRGLADIRTGADLKNAKTEDGKPVLTNSSYNNQTLDGVAGQISQLADKSGQIKGTLKSGSRPYTFTAVENKGVLHTGNLSINSIPDKFMFSYGKAGSLALVAAPGDIFNDIKNFAGDALHYLETFVNTTIKAIEKGLVVLENGIKFVLKKIDEGLQFVLEIGDKILNIVLDTLGAVFKALNWVLKLVGIDLEKILEWLGKLIGWTDILETSDKICDMINNGFDIIAGTGDVLRDKVTGIFRDIEVAIGGEDLVNKLGEVGKTNQTDGRSGALQNPAGNFVNYHLIHGQSSPMLSAGNDNFAEELERVFKNLIKKEIFTAGKALDMIGDLLSHISTDTIGQTITRLFQIIAVTALEEVKHGIVALLSLLELMVKTIKAALNTKMDIPILSGVLKLLLGGRELTILRVVSIMVALPLRIIYRIATGDAFPHEKMTVIDVGEAHDILKEKLNTSPKLLAGSAQTTGLTAPQEQVTYQGALWVMVVYEIARFCEVTVGAFDLYNNLTSNAVVAAGSWQDNVRNRRGQLSIIKTALGTLCTVLNMANLIELHKAKKSGGSFNITDVTTYEWTQVALSLAKSGMGALSALSEGVKPYTRGISALISLVLNILLIEQFTREEKIRPNNLRFTSNLFLNLYKMVLDCPFKVSHPKAAAAICIGDALMGYTHVGIVGARWSTDNDDKVSFKII</sequence>
<evidence type="ECO:0000313" key="1">
    <source>
        <dbReference type="EMBL" id="QKJ30678.1"/>
    </source>
</evidence>
<reference evidence="1 2" key="1">
    <citation type="submission" date="2020-05" db="EMBL/GenBank/DDBJ databases">
        <title>Mucilaginibacter mali sp. nov.</title>
        <authorList>
            <person name="Kim H.S."/>
            <person name="Lee K.C."/>
            <person name="Suh M.K."/>
            <person name="Kim J.-S."/>
            <person name="Han K.-I."/>
            <person name="Eom M.K."/>
            <person name="Shin Y.K."/>
            <person name="Lee J.-S."/>
        </authorList>
    </citation>
    <scope>NUCLEOTIDE SEQUENCE [LARGE SCALE GENOMIC DNA]</scope>
    <source>
        <strain evidence="1 2">G2-14</strain>
    </source>
</reference>
<evidence type="ECO:0000313" key="2">
    <source>
        <dbReference type="Proteomes" id="UP000505355"/>
    </source>
</evidence>